<evidence type="ECO:0000313" key="1">
    <source>
        <dbReference type="EMBL" id="KKM86064.1"/>
    </source>
</evidence>
<comment type="caution">
    <text evidence="1">The sequence shown here is derived from an EMBL/GenBank/DDBJ whole genome shotgun (WGS) entry which is preliminary data.</text>
</comment>
<sequence length="317" mass="35251">MPVTQLQPIRQPSVGRAMQNALAIRGAETRNLLAEKQLGTFDETQEYVRAQRGREEEKQEWARSLFEFQKSQEPVKRMEAFDKILRMTLNYSTYATHDEKMKNLQTITKGDFSTVPTAEQIQEKALKAGKMPEQYYEEVWKPDTLKTWAQKSSEKIAEVRAGTKETSAGKEARIKRQDAAKAGLKKPTTAMAAFLKNSPDATNDEIAAFAQKLKTSEKVPPKVSQAQKLVLKFAQTMDPMMAALISMNPAMANSPLVKQAMDAGIPPELKPAYDEAIKIIDEYYGVETGAQETAPESSAGITHEFVPGKGLVPVQPN</sequence>
<proteinExistence type="predicted"/>
<dbReference type="AlphaFoldDB" id="A0A0F9KUQ5"/>
<organism evidence="1">
    <name type="scientific">marine sediment metagenome</name>
    <dbReference type="NCBI Taxonomy" id="412755"/>
    <lineage>
        <taxon>unclassified sequences</taxon>
        <taxon>metagenomes</taxon>
        <taxon>ecological metagenomes</taxon>
    </lineage>
</organism>
<gene>
    <name evidence="1" type="ORF">LCGC14_1282780</name>
</gene>
<reference evidence="1" key="1">
    <citation type="journal article" date="2015" name="Nature">
        <title>Complex archaea that bridge the gap between prokaryotes and eukaryotes.</title>
        <authorList>
            <person name="Spang A."/>
            <person name="Saw J.H."/>
            <person name="Jorgensen S.L."/>
            <person name="Zaremba-Niedzwiedzka K."/>
            <person name="Martijn J."/>
            <person name="Lind A.E."/>
            <person name="van Eijk R."/>
            <person name="Schleper C."/>
            <person name="Guy L."/>
            <person name="Ettema T.J."/>
        </authorList>
    </citation>
    <scope>NUCLEOTIDE SEQUENCE</scope>
</reference>
<name>A0A0F9KUQ5_9ZZZZ</name>
<accession>A0A0F9KUQ5</accession>
<dbReference type="EMBL" id="LAZR01007315">
    <property type="protein sequence ID" value="KKM86064.1"/>
    <property type="molecule type" value="Genomic_DNA"/>
</dbReference>
<protein>
    <submittedName>
        <fullName evidence="1">Uncharacterized protein</fullName>
    </submittedName>
</protein>